<name>A0A7L9QBX0_9ZZZZ</name>
<dbReference type="AlphaFoldDB" id="A0A7L9QBX0"/>
<evidence type="ECO:0000313" key="1">
    <source>
        <dbReference type="EMBL" id="QOL00350.1"/>
    </source>
</evidence>
<proteinExistence type="predicted"/>
<accession>A0A7L9QBX0</accession>
<organism evidence="1">
    <name type="scientific">uncultured organism</name>
    <dbReference type="NCBI Taxonomy" id="155900"/>
    <lineage>
        <taxon>unclassified sequences</taxon>
        <taxon>environmental samples</taxon>
    </lineage>
</organism>
<dbReference type="EMBL" id="MW000467">
    <property type="protein sequence ID" value="QOL00350.1"/>
    <property type="molecule type" value="Genomic_DNA"/>
</dbReference>
<reference evidence="1" key="1">
    <citation type="submission" date="2020-09" db="EMBL/GenBank/DDBJ databases">
        <title>A new high-throughput screening method to detect antimicrobial volatiles from metagenomic clone libraries.</title>
        <authorList>
            <person name="Stocker F."/>
            <person name="Obermeier M."/>
            <person name="Resch K."/>
            <person name="Berg G."/>
            <person name="Mueller Bogota C.A."/>
        </authorList>
    </citation>
    <scope>NUCLEOTIDE SEQUENCE</scope>
</reference>
<protein>
    <submittedName>
        <fullName evidence="1">Uncharacterized protein</fullName>
    </submittedName>
</protein>
<sequence length="123" mass="13728">MQYQIVYGDACKRCNRPMVPAHDEIEPGYVEHNNEGFCKTCEARIRRRKTPGRPILTTDDGIVDEIAVERAAKGDLDVRATLVELRAAAVHLRKMAHSEYDIAFVLGMPLAFVREAAQTESAA</sequence>